<evidence type="ECO:0000256" key="7">
    <source>
        <dbReference type="SAM" id="MobiDB-lite"/>
    </source>
</evidence>
<dbReference type="GO" id="GO:0005634">
    <property type="term" value="C:nucleus"/>
    <property type="evidence" value="ECO:0007669"/>
    <property type="project" value="UniProtKB-SubCell"/>
</dbReference>
<keyword evidence="5" id="KW-0234">DNA repair</keyword>
<keyword evidence="4" id="KW-0233">DNA recombination</keyword>
<dbReference type="InterPro" id="IPR043086">
    <property type="entry name" value="EME1_nucdom_sub1"/>
</dbReference>
<dbReference type="Gene3D" id="3.40.1620.30">
    <property type="entry name" value="ERCC4, Mus81-Eme1 complex, nuclease domain, subdomain 1"/>
    <property type="match status" value="1"/>
</dbReference>
<dbReference type="GO" id="GO:0008821">
    <property type="term" value="F:crossover junction DNA endonuclease activity"/>
    <property type="evidence" value="ECO:0007669"/>
    <property type="project" value="TreeGrafter"/>
</dbReference>
<reference evidence="9" key="1">
    <citation type="submission" date="2022-03" db="EMBL/GenBank/DDBJ databases">
        <authorList>
            <person name="Alioto T."/>
            <person name="Alioto T."/>
            <person name="Gomez Garrido J."/>
        </authorList>
    </citation>
    <scope>NUCLEOTIDE SEQUENCE</scope>
</reference>
<comment type="subcellular location">
    <subcellularLocation>
        <location evidence="1">Nucleus</location>
    </subcellularLocation>
</comment>
<dbReference type="GO" id="GO:0031573">
    <property type="term" value="P:mitotic intra-S DNA damage checkpoint signaling"/>
    <property type="evidence" value="ECO:0007669"/>
    <property type="project" value="TreeGrafter"/>
</dbReference>
<keyword evidence="9" id="KW-0378">Hydrolase</keyword>
<feature type="compositionally biased region" description="Acidic residues" evidence="7">
    <location>
        <begin position="30"/>
        <end position="39"/>
    </location>
</feature>
<evidence type="ECO:0000313" key="10">
    <source>
        <dbReference type="Proteomes" id="UP001295444"/>
    </source>
</evidence>
<dbReference type="SMART" id="SM00891">
    <property type="entry name" value="ERCC4"/>
    <property type="match status" value="1"/>
</dbReference>
<keyword evidence="3" id="KW-0227">DNA damage</keyword>
<evidence type="ECO:0000313" key="9">
    <source>
        <dbReference type="EMBL" id="CAH2307687.1"/>
    </source>
</evidence>
<evidence type="ECO:0000256" key="4">
    <source>
        <dbReference type="ARBA" id="ARBA00023172"/>
    </source>
</evidence>
<keyword evidence="10" id="KW-1185">Reference proteome</keyword>
<dbReference type="GO" id="GO:0048476">
    <property type="term" value="C:Holliday junction resolvase complex"/>
    <property type="evidence" value="ECO:0007669"/>
    <property type="project" value="InterPro"/>
</dbReference>
<keyword evidence="9" id="KW-0255">Endonuclease</keyword>
<dbReference type="PANTHER" id="PTHR21077:SF6">
    <property type="entry name" value="CROSSOVER JUNCTION ENDONUCLEASE EME2-RELATED"/>
    <property type="match status" value="1"/>
</dbReference>
<dbReference type="GO" id="GO:0003677">
    <property type="term" value="F:DNA binding"/>
    <property type="evidence" value="ECO:0007669"/>
    <property type="project" value="InterPro"/>
</dbReference>
<dbReference type="Pfam" id="PF02732">
    <property type="entry name" value="ERCC4"/>
    <property type="match status" value="1"/>
</dbReference>
<keyword evidence="9" id="KW-0540">Nuclease</keyword>
<dbReference type="InterPro" id="IPR033310">
    <property type="entry name" value="Mms4/EME1/EME2"/>
</dbReference>
<dbReference type="AlphaFoldDB" id="A0AAD1WG14"/>
<comment type="similarity">
    <text evidence="2">Belongs to the EME1/MMS4 family.</text>
</comment>
<dbReference type="EMBL" id="OW240918">
    <property type="protein sequence ID" value="CAH2307687.1"/>
    <property type="molecule type" value="Genomic_DNA"/>
</dbReference>
<evidence type="ECO:0000256" key="3">
    <source>
        <dbReference type="ARBA" id="ARBA00022763"/>
    </source>
</evidence>
<feature type="region of interest" description="Disordered" evidence="7">
    <location>
        <begin position="1"/>
        <end position="48"/>
    </location>
</feature>
<name>A0AAD1WG14_PELCU</name>
<dbReference type="InterPro" id="IPR006166">
    <property type="entry name" value="ERCC4_domain"/>
</dbReference>
<feature type="compositionally biased region" description="Basic and acidic residues" evidence="7">
    <location>
        <begin position="104"/>
        <end position="140"/>
    </location>
</feature>
<dbReference type="GO" id="GO:0031297">
    <property type="term" value="P:replication fork processing"/>
    <property type="evidence" value="ECO:0007669"/>
    <property type="project" value="TreeGrafter"/>
</dbReference>
<protein>
    <submittedName>
        <fullName evidence="9">Probable crossover junction endonuclease EME2</fullName>
    </submittedName>
</protein>
<proteinExistence type="inferred from homology"/>
<evidence type="ECO:0000256" key="1">
    <source>
        <dbReference type="ARBA" id="ARBA00004123"/>
    </source>
</evidence>
<gene>
    <name evidence="9" type="ORF">PECUL_23A060015</name>
</gene>
<organism evidence="9 10">
    <name type="scientific">Pelobates cultripes</name>
    <name type="common">Western spadefoot toad</name>
    <dbReference type="NCBI Taxonomy" id="61616"/>
    <lineage>
        <taxon>Eukaryota</taxon>
        <taxon>Metazoa</taxon>
        <taxon>Chordata</taxon>
        <taxon>Craniata</taxon>
        <taxon>Vertebrata</taxon>
        <taxon>Euteleostomi</taxon>
        <taxon>Amphibia</taxon>
        <taxon>Batrachia</taxon>
        <taxon>Anura</taxon>
        <taxon>Pelobatoidea</taxon>
        <taxon>Pelobatidae</taxon>
        <taxon>Pelobates</taxon>
    </lineage>
</organism>
<evidence type="ECO:0000256" key="5">
    <source>
        <dbReference type="ARBA" id="ARBA00023204"/>
    </source>
</evidence>
<evidence type="ECO:0000259" key="8">
    <source>
        <dbReference type="SMART" id="SM00891"/>
    </source>
</evidence>
<keyword evidence="6" id="KW-0539">Nucleus</keyword>
<dbReference type="PANTHER" id="PTHR21077">
    <property type="entry name" value="EME1 PROTEIN"/>
    <property type="match status" value="1"/>
</dbReference>
<accession>A0AAD1WG14</accession>
<evidence type="ECO:0000256" key="6">
    <source>
        <dbReference type="ARBA" id="ARBA00023242"/>
    </source>
</evidence>
<dbReference type="Pfam" id="PF21292">
    <property type="entry name" value="EME1-MUS81_C"/>
    <property type="match status" value="1"/>
</dbReference>
<dbReference type="GO" id="GO:0000712">
    <property type="term" value="P:resolution of meiotic recombination intermediates"/>
    <property type="evidence" value="ECO:0007669"/>
    <property type="project" value="TreeGrafter"/>
</dbReference>
<evidence type="ECO:0000256" key="2">
    <source>
        <dbReference type="ARBA" id="ARBA00005313"/>
    </source>
</evidence>
<dbReference type="InterPro" id="IPR043087">
    <property type="entry name" value="Eme1_nucdom_sub2"/>
</dbReference>
<feature type="region of interest" description="Disordered" evidence="7">
    <location>
        <begin position="67"/>
        <end position="140"/>
    </location>
</feature>
<sequence length="432" mass="48413">MEEGQNNLTSIGSAASPSKLVKRPITWELSESENEEDHGEDPREHHACPVLQIDTNVPKVMLSGVEEEAQEPVSFVESSGPALALPLPGGTTPSPVKRTRKKKTSEELEAEKVEAEEKKKAREAKKQEKARKKDLERLEKERRKHTAAALKLLRPDQCVKYMIVQVDAGLLEDTGSEDVLEVLRSSGYAYSIEPHSVPQSFTWRREMPSDWTCVEGLELSVGEEDCILIVVQPGDFLRSVSVFAQSSKYSSIGDQSFEVLGSLFGISKQLHQKQITLIVIGFKEYQWCHKLSRQMERHSLQQKDCDIDEGSVTRNKINEALVFLQLSLKTEVLFVDTWRDLGQHVCAVTKSLAQRPSRKHWESQSFSFCTSAGTWKGWGPRGALNGLPLAWKRQIQQLNRVSPAMAAAVTDAYPSPQLLMKVRPIKCSLAAH</sequence>
<dbReference type="Proteomes" id="UP001295444">
    <property type="component" value="Chromosome 07"/>
</dbReference>
<dbReference type="GO" id="GO:0006302">
    <property type="term" value="P:double-strand break repair"/>
    <property type="evidence" value="ECO:0007669"/>
    <property type="project" value="TreeGrafter"/>
</dbReference>
<dbReference type="Gene3D" id="4.10.800.30">
    <property type="entry name" value="ERCC4, Mus81-Eme1 complex, nuclease domain, subdomain 2"/>
    <property type="match status" value="1"/>
</dbReference>
<dbReference type="InterPro" id="IPR042530">
    <property type="entry name" value="EME1/EME2_C"/>
</dbReference>
<feature type="domain" description="ERCC4" evidence="8">
    <location>
        <begin position="163"/>
        <end position="424"/>
    </location>
</feature>
<feature type="compositionally biased region" description="Polar residues" evidence="7">
    <location>
        <begin position="1"/>
        <end position="16"/>
    </location>
</feature>
<dbReference type="Gene3D" id="1.10.150.670">
    <property type="entry name" value="Crossover junction endonuclease EME1, DNA-binding domain"/>
    <property type="match status" value="1"/>
</dbReference>